<accession>A0AAD5LKU7</accession>
<comment type="caution">
    <text evidence="3">The sequence shown here is derived from an EMBL/GenBank/DDBJ whole genome shotgun (WGS) entry which is preliminary data.</text>
</comment>
<feature type="compositionally biased region" description="Polar residues" evidence="1">
    <location>
        <begin position="34"/>
        <end position="49"/>
    </location>
</feature>
<dbReference type="AlphaFoldDB" id="A0AAD5LKU7"/>
<sequence length="317" mass="36039">MQPKPSTSAPSSTPAFSRSMPPPVPSTSPPTAKFSASYSSAAQPRSLSPRSRAKRNQIQMMRHSIGALPTQPWQSHESHTTHRLSVPIIPQLDRPSMDTPETVLMRTSLRFIGLSRHDGHCVYMIEVDSGDERFVVCKRYSEIREFRRELFSRLQEKKSHCGMGACKQLDQLTQIRFPRRRISLKRDGDLSIAQARTLPLERFLQATLRVYRLASRRQLRSCMNNQCAMLELIRQFLEVSEPVCIVSPCLETVAASDDEDDWSWKAGTSYLQSPDMPSSAPRSARQFPPTTRVSMKDFGQQQLHPISEDLELLEALR</sequence>
<dbReference type="Proteomes" id="UP001209570">
    <property type="component" value="Unassembled WGS sequence"/>
</dbReference>
<evidence type="ECO:0000259" key="2">
    <source>
        <dbReference type="PROSITE" id="PS50195"/>
    </source>
</evidence>
<dbReference type="InterPro" id="IPR036871">
    <property type="entry name" value="PX_dom_sf"/>
</dbReference>
<gene>
    <name evidence="3" type="ORF">P43SY_009370</name>
</gene>
<keyword evidence="4" id="KW-1185">Reference proteome</keyword>
<evidence type="ECO:0000313" key="3">
    <source>
        <dbReference type="EMBL" id="KAJ0401510.1"/>
    </source>
</evidence>
<dbReference type="EMBL" id="JAKCXM010000126">
    <property type="protein sequence ID" value="KAJ0401510.1"/>
    <property type="molecule type" value="Genomic_DNA"/>
</dbReference>
<protein>
    <recommendedName>
        <fullName evidence="2">PX domain-containing protein</fullName>
    </recommendedName>
</protein>
<proteinExistence type="predicted"/>
<reference evidence="3" key="1">
    <citation type="submission" date="2021-12" db="EMBL/GenBank/DDBJ databases">
        <title>Prjna785345.</title>
        <authorList>
            <person name="Rujirawat T."/>
            <person name="Krajaejun T."/>
        </authorList>
    </citation>
    <scope>NUCLEOTIDE SEQUENCE</scope>
    <source>
        <strain evidence="3">Pi057C3</strain>
    </source>
</reference>
<dbReference type="InterPro" id="IPR001683">
    <property type="entry name" value="PX_dom"/>
</dbReference>
<organism evidence="3 4">
    <name type="scientific">Pythium insidiosum</name>
    <name type="common">Pythiosis disease agent</name>
    <dbReference type="NCBI Taxonomy" id="114742"/>
    <lineage>
        <taxon>Eukaryota</taxon>
        <taxon>Sar</taxon>
        <taxon>Stramenopiles</taxon>
        <taxon>Oomycota</taxon>
        <taxon>Peronosporomycetes</taxon>
        <taxon>Pythiales</taxon>
        <taxon>Pythiaceae</taxon>
        <taxon>Pythium</taxon>
    </lineage>
</organism>
<evidence type="ECO:0000256" key="1">
    <source>
        <dbReference type="SAM" id="MobiDB-lite"/>
    </source>
</evidence>
<feature type="region of interest" description="Disordered" evidence="1">
    <location>
        <begin position="1"/>
        <end position="54"/>
    </location>
</feature>
<dbReference type="PROSITE" id="PS50195">
    <property type="entry name" value="PX"/>
    <property type="match status" value="1"/>
</dbReference>
<dbReference type="Gene3D" id="3.30.1520.10">
    <property type="entry name" value="Phox-like domain"/>
    <property type="match status" value="1"/>
</dbReference>
<name>A0AAD5LKU7_PYTIN</name>
<dbReference type="GO" id="GO:0035091">
    <property type="term" value="F:phosphatidylinositol binding"/>
    <property type="evidence" value="ECO:0007669"/>
    <property type="project" value="InterPro"/>
</dbReference>
<evidence type="ECO:0000313" key="4">
    <source>
        <dbReference type="Proteomes" id="UP001209570"/>
    </source>
</evidence>
<dbReference type="SUPFAM" id="SSF64268">
    <property type="entry name" value="PX domain"/>
    <property type="match status" value="1"/>
</dbReference>
<feature type="compositionally biased region" description="Low complexity" evidence="1">
    <location>
        <begin position="1"/>
        <end position="19"/>
    </location>
</feature>
<feature type="domain" description="PX" evidence="2">
    <location>
        <begin position="101"/>
        <end position="244"/>
    </location>
</feature>